<evidence type="ECO:0000313" key="3">
    <source>
        <dbReference type="Proteomes" id="UP000198510"/>
    </source>
</evidence>
<dbReference type="Pfam" id="PF09912">
    <property type="entry name" value="DUF2141"/>
    <property type="match status" value="1"/>
</dbReference>
<evidence type="ECO:0000256" key="1">
    <source>
        <dbReference type="SAM" id="SignalP"/>
    </source>
</evidence>
<gene>
    <name evidence="2" type="ORF">SAMN05421823_103175</name>
</gene>
<sequence>MNYWKYLLLTGIVLQVGMARAQGTLTLEVKGLKQETGALYIALYNKPEGFREADAAYKKLIAPVKGNPAVVDLGGLPAGTYAVTLFHDENDNGELDTNMMGIPKEGYGFSNNPKIRFGPPDFGECTFTHGDAAQTVSVQIQ</sequence>
<feature type="chain" id="PRO_5011781678" evidence="1">
    <location>
        <begin position="22"/>
        <end position="141"/>
    </location>
</feature>
<keyword evidence="3" id="KW-1185">Reference proteome</keyword>
<dbReference type="EMBL" id="FNFO01000003">
    <property type="protein sequence ID" value="SDK64854.1"/>
    <property type="molecule type" value="Genomic_DNA"/>
</dbReference>
<feature type="signal peptide" evidence="1">
    <location>
        <begin position="1"/>
        <end position="21"/>
    </location>
</feature>
<organism evidence="2 3">
    <name type="scientific">Catalinimonas alkaloidigena</name>
    <dbReference type="NCBI Taxonomy" id="1075417"/>
    <lineage>
        <taxon>Bacteria</taxon>
        <taxon>Pseudomonadati</taxon>
        <taxon>Bacteroidota</taxon>
        <taxon>Cytophagia</taxon>
        <taxon>Cytophagales</taxon>
        <taxon>Catalimonadaceae</taxon>
        <taxon>Catalinimonas</taxon>
    </lineage>
</organism>
<reference evidence="2 3" key="1">
    <citation type="submission" date="2016-10" db="EMBL/GenBank/DDBJ databases">
        <authorList>
            <person name="de Groot N.N."/>
        </authorList>
    </citation>
    <scope>NUCLEOTIDE SEQUENCE [LARGE SCALE GENOMIC DNA]</scope>
    <source>
        <strain evidence="2 3">DSM 25186</strain>
    </source>
</reference>
<accession>A0A1G9DLY0</accession>
<name>A0A1G9DLY0_9BACT</name>
<protein>
    <submittedName>
        <fullName evidence="2">Uncharacterized conserved protein, DUF2141 family</fullName>
    </submittedName>
</protein>
<dbReference type="Proteomes" id="UP000198510">
    <property type="component" value="Unassembled WGS sequence"/>
</dbReference>
<keyword evidence="1" id="KW-0732">Signal</keyword>
<dbReference type="InterPro" id="IPR018673">
    <property type="entry name" value="DUF2141"/>
</dbReference>
<evidence type="ECO:0000313" key="2">
    <source>
        <dbReference type="EMBL" id="SDK64854.1"/>
    </source>
</evidence>
<proteinExistence type="predicted"/>
<dbReference type="OrthoDB" id="9788332at2"/>
<dbReference type="AlphaFoldDB" id="A0A1G9DLY0"/>
<dbReference type="STRING" id="1075417.SAMN05421823_103175"/>
<dbReference type="RefSeq" id="WP_089681144.1">
    <property type="nucleotide sequence ID" value="NZ_FNFO01000003.1"/>
</dbReference>